<comment type="similarity">
    <text evidence="1">Belongs to the short-chain dehydrogenases/reductases (SDR) family.</text>
</comment>
<dbReference type="PANTHER" id="PTHR42879:SF2">
    <property type="entry name" value="3-OXOACYL-[ACYL-CARRIER-PROTEIN] REDUCTASE FABG"/>
    <property type="match status" value="1"/>
</dbReference>
<name>A0ABY5PLC3_9ACTN</name>
<reference evidence="4" key="1">
    <citation type="submission" date="2021-11" db="EMBL/GenBank/DDBJ databases">
        <title>Cultivation dependent microbiological survey of springs from the worlds oldest radium mine currently devoted to the extraction of radon-saturated water.</title>
        <authorList>
            <person name="Kapinusova G."/>
            <person name="Smrhova T."/>
            <person name="Strejcek M."/>
            <person name="Suman J."/>
            <person name="Jani K."/>
            <person name="Pajer P."/>
            <person name="Uhlik O."/>
        </authorList>
    </citation>
    <scope>NUCLEOTIDE SEQUENCE [LARGE SCALE GENOMIC DNA]</scope>
    <source>
        <strain evidence="4">J379</strain>
    </source>
</reference>
<dbReference type="Proteomes" id="UP001058860">
    <property type="component" value="Chromosome"/>
</dbReference>
<organism evidence="3 4">
    <name type="scientific">Svornostia abyssi</name>
    <dbReference type="NCBI Taxonomy" id="2898438"/>
    <lineage>
        <taxon>Bacteria</taxon>
        <taxon>Bacillati</taxon>
        <taxon>Actinomycetota</taxon>
        <taxon>Thermoleophilia</taxon>
        <taxon>Solirubrobacterales</taxon>
        <taxon>Baekduiaceae</taxon>
        <taxon>Svornostia</taxon>
    </lineage>
</organism>
<gene>
    <name evidence="3" type="ORF">LRS13_07380</name>
</gene>
<dbReference type="InterPro" id="IPR002347">
    <property type="entry name" value="SDR_fam"/>
</dbReference>
<dbReference type="RefSeq" id="WP_353865794.1">
    <property type="nucleotide sequence ID" value="NZ_CP088295.1"/>
</dbReference>
<accession>A0ABY5PLC3</accession>
<evidence type="ECO:0000313" key="4">
    <source>
        <dbReference type="Proteomes" id="UP001058860"/>
    </source>
</evidence>
<dbReference type="PRINTS" id="PR00081">
    <property type="entry name" value="GDHRDH"/>
</dbReference>
<evidence type="ECO:0000256" key="1">
    <source>
        <dbReference type="ARBA" id="ARBA00006484"/>
    </source>
</evidence>
<evidence type="ECO:0000259" key="2">
    <source>
        <dbReference type="SMART" id="SM00822"/>
    </source>
</evidence>
<dbReference type="EMBL" id="CP088295">
    <property type="protein sequence ID" value="UUY05335.1"/>
    <property type="molecule type" value="Genomic_DNA"/>
</dbReference>
<dbReference type="PANTHER" id="PTHR42879">
    <property type="entry name" value="3-OXOACYL-(ACYL-CARRIER-PROTEIN) REDUCTASE"/>
    <property type="match status" value="1"/>
</dbReference>
<dbReference type="InterPro" id="IPR050259">
    <property type="entry name" value="SDR"/>
</dbReference>
<dbReference type="InterPro" id="IPR057326">
    <property type="entry name" value="KR_dom"/>
</dbReference>
<dbReference type="InterPro" id="IPR036291">
    <property type="entry name" value="NAD(P)-bd_dom_sf"/>
</dbReference>
<evidence type="ECO:0000313" key="3">
    <source>
        <dbReference type="EMBL" id="UUY05335.1"/>
    </source>
</evidence>
<feature type="domain" description="Ketoreductase" evidence="2">
    <location>
        <begin position="11"/>
        <end position="199"/>
    </location>
</feature>
<sequence length="265" mass="27217">MAGTQDPQQDGCALVTGAGRGIGAACARGLAADGWRVGVHFNRNAAGAEAVAQEIRDAGGQALAVGGDITDQDAVDRVFAALEDAFGPVLVLVNNAGAWSHRTLGGTKDEHWDPVIDVNLTAPFRAIRRAVPKMLKLRWGRIVNVSSFSADMPVAGQSSYTASKGGLEALTRAVTAEVARRGVTANTVSPGLIEADYHPKEFQALVDAAPKLIPAKRAGTAEDVAACVRFLASPGAAYVNGTVLTVDGGLSASPVPLGMLAPSQP</sequence>
<keyword evidence="4" id="KW-1185">Reference proteome</keyword>
<dbReference type="SUPFAM" id="SSF51735">
    <property type="entry name" value="NAD(P)-binding Rossmann-fold domains"/>
    <property type="match status" value="1"/>
</dbReference>
<dbReference type="SMART" id="SM00822">
    <property type="entry name" value="PKS_KR"/>
    <property type="match status" value="1"/>
</dbReference>
<dbReference type="Gene3D" id="3.40.50.720">
    <property type="entry name" value="NAD(P)-binding Rossmann-like Domain"/>
    <property type="match status" value="1"/>
</dbReference>
<dbReference type="PRINTS" id="PR00080">
    <property type="entry name" value="SDRFAMILY"/>
</dbReference>
<protein>
    <submittedName>
        <fullName evidence="3">3-oxoacyl-ACP reductase FabG</fullName>
    </submittedName>
</protein>
<dbReference type="Pfam" id="PF13561">
    <property type="entry name" value="adh_short_C2"/>
    <property type="match status" value="1"/>
</dbReference>
<proteinExistence type="inferred from homology"/>